<reference evidence="2 5" key="1">
    <citation type="submission" date="2018-09" db="EMBL/GenBank/DDBJ databases">
        <title>Roseomonas sp. nov., isolated from feces of Tibetan antelopes in the Qinghai-Tibet plateau, China.</title>
        <authorList>
            <person name="Tian Z."/>
        </authorList>
    </citation>
    <scope>NUCLEOTIDE SEQUENCE [LARGE SCALE GENOMIC DNA]</scope>
    <source>
        <strain evidence="3 4">Z23</strain>
        <strain evidence="2 5">Z24</strain>
    </source>
</reference>
<dbReference type="InterPro" id="IPR009799">
    <property type="entry name" value="EthD_dom"/>
</dbReference>
<dbReference type="AlphaFoldDB" id="A0A3A9JAF6"/>
<dbReference type="Gene3D" id="3.30.70.100">
    <property type="match status" value="1"/>
</dbReference>
<protein>
    <submittedName>
        <fullName evidence="2">EthD family reductase</fullName>
    </submittedName>
</protein>
<dbReference type="OrthoDB" id="5343971at2"/>
<gene>
    <name evidence="2" type="ORF">D6Z83_14650</name>
    <name evidence="3" type="ORF">EBE87_11010</name>
</gene>
<dbReference type="InParanoid" id="A0A3A9JAF6"/>
<dbReference type="NCBIfam" id="TIGR02118">
    <property type="entry name" value="EthD family reductase"/>
    <property type="match status" value="1"/>
</dbReference>
<sequence length="105" mass="11619">MIPDSDAIVVYVTYQGTPQSRFDRHYYIDHHLPLVMKAWRPYGLDHAAAFFPATAQDGTIAICECRFRNLAAADAAFGSAEASAVMADVHHFTDLVPERARAVPL</sequence>
<evidence type="ECO:0000313" key="3">
    <source>
        <dbReference type="EMBL" id="RMI25125.1"/>
    </source>
</evidence>
<dbReference type="Proteomes" id="UP000274097">
    <property type="component" value="Unassembled WGS sequence"/>
</dbReference>
<evidence type="ECO:0000313" key="2">
    <source>
        <dbReference type="EMBL" id="RKK03432.1"/>
    </source>
</evidence>
<dbReference type="SUPFAM" id="SSF54909">
    <property type="entry name" value="Dimeric alpha+beta barrel"/>
    <property type="match status" value="1"/>
</dbReference>
<dbReference type="Proteomes" id="UP000278036">
    <property type="component" value="Unassembled WGS sequence"/>
</dbReference>
<evidence type="ECO:0000259" key="1">
    <source>
        <dbReference type="Pfam" id="PF07110"/>
    </source>
</evidence>
<evidence type="ECO:0000313" key="4">
    <source>
        <dbReference type="Proteomes" id="UP000274097"/>
    </source>
</evidence>
<comment type="caution">
    <text evidence="2">The sequence shown here is derived from an EMBL/GenBank/DDBJ whole genome shotgun (WGS) entry which is preliminary data.</text>
</comment>
<dbReference type="RefSeq" id="WP_120639032.1">
    <property type="nucleotide sequence ID" value="NZ_RAQU01000087.1"/>
</dbReference>
<accession>A0A3A9JAF6</accession>
<dbReference type="PANTHER" id="PTHR40260:SF2">
    <property type="entry name" value="BLR8190 PROTEIN"/>
    <property type="match status" value="1"/>
</dbReference>
<evidence type="ECO:0000313" key="5">
    <source>
        <dbReference type="Proteomes" id="UP000278036"/>
    </source>
</evidence>
<proteinExistence type="predicted"/>
<dbReference type="EMBL" id="RFLX01000006">
    <property type="protein sequence ID" value="RMI25125.1"/>
    <property type="molecule type" value="Genomic_DNA"/>
</dbReference>
<organism evidence="2 5">
    <name type="scientific">Teichococcus wenyumeiae</name>
    <dbReference type="NCBI Taxonomy" id="2478470"/>
    <lineage>
        <taxon>Bacteria</taxon>
        <taxon>Pseudomonadati</taxon>
        <taxon>Pseudomonadota</taxon>
        <taxon>Alphaproteobacteria</taxon>
        <taxon>Acetobacterales</taxon>
        <taxon>Roseomonadaceae</taxon>
        <taxon>Roseomonas</taxon>
    </lineage>
</organism>
<dbReference type="Pfam" id="PF07110">
    <property type="entry name" value="EthD"/>
    <property type="match status" value="1"/>
</dbReference>
<dbReference type="GO" id="GO:0016491">
    <property type="term" value="F:oxidoreductase activity"/>
    <property type="evidence" value="ECO:0007669"/>
    <property type="project" value="InterPro"/>
</dbReference>
<keyword evidence="4" id="KW-1185">Reference proteome</keyword>
<name>A0A3A9JAF6_9PROT</name>
<dbReference type="PANTHER" id="PTHR40260">
    <property type="entry name" value="BLR8190 PROTEIN"/>
    <property type="match status" value="1"/>
</dbReference>
<dbReference type="EMBL" id="RAQU01000087">
    <property type="protein sequence ID" value="RKK03432.1"/>
    <property type="molecule type" value="Genomic_DNA"/>
</dbReference>
<dbReference type="InterPro" id="IPR011008">
    <property type="entry name" value="Dimeric_a/b-barrel"/>
</dbReference>
<feature type="domain" description="EthD" evidence="1">
    <location>
        <begin position="23"/>
        <end position="95"/>
    </location>
</feature>